<feature type="non-terminal residue" evidence="2">
    <location>
        <position position="176"/>
    </location>
</feature>
<protein>
    <submittedName>
        <fullName evidence="2">Sulfate transporter</fullName>
    </submittedName>
</protein>
<feature type="non-terminal residue" evidence="2">
    <location>
        <position position="1"/>
    </location>
</feature>
<dbReference type="Proteomes" id="UP000265520">
    <property type="component" value="Unassembled WGS sequence"/>
</dbReference>
<dbReference type="EMBL" id="LXQA010112933">
    <property type="protein sequence ID" value="MCI19032.1"/>
    <property type="molecule type" value="Genomic_DNA"/>
</dbReference>
<reference evidence="2 3" key="1">
    <citation type="journal article" date="2018" name="Front. Plant Sci.">
        <title>Red Clover (Trifolium pratense) and Zigzag Clover (T. medium) - A Picture of Genomic Similarities and Differences.</title>
        <authorList>
            <person name="Dluhosova J."/>
            <person name="Istvanek J."/>
            <person name="Nedelnik J."/>
            <person name="Repkova J."/>
        </authorList>
    </citation>
    <scope>NUCLEOTIDE SEQUENCE [LARGE SCALE GENOMIC DNA]</scope>
    <source>
        <strain evidence="3">cv. 10/8</strain>
        <tissue evidence="2">Leaf</tissue>
    </source>
</reference>
<evidence type="ECO:0000313" key="2">
    <source>
        <dbReference type="EMBL" id="MCI19032.1"/>
    </source>
</evidence>
<feature type="compositionally biased region" description="Low complexity" evidence="1">
    <location>
        <begin position="59"/>
        <end position="76"/>
    </location>
</feature>
<evidence type="ECO:0000313" key="3">
    <source>
        <dbReference type="Proteomes" id="UP000265520"/>
    </source>
</evidence>
<keyword evidence="3" id="KW-1185">Reference proteome</keyword>
<proteinExistence type="predicted"/>
<feature type="region of interest" description="Disordered" evidence="1">
    <location>
        <begin position="50"/>
        <end position="76"/>
    </location>
</feature>
<dbReference type="AlphaFoldDB" id="A0A392Q539"/>
<evidence type="ECO:0000256" key="1">
    <source>
        <dbReference type="SAM" id="MobiDB-lite"/>
    </source>
</evidence>
<organism evidence="2 3">
    <name type="scientific">Trifolium medium</name>
    <dbReference type="NCBI Taxonomy" id="97028"/>
    <lineage>
        <taxon>Eukaryota</taxon>
        <taxon>Viridiplantae</taxon>
        <taxon>Streptophyta</taxon>
        <taxon>Embryophyta</taxon>
        <taxon>Tracheophyta</taxon>
        <taxon>Spermatophyta</taxon>
        <taxon>Magnoliopsida</taxon>
        <taxon>eudicotyledons</taxon>
        <taxon>Gunneridae</taxon>
        <taxon>Pentapetalae</taxon>
        <taxon>rosids</taxon>
        <taxon>fabids</taxon>
        <taxon>Fabales</taxon>
        <taxon>Fabaceae</taxon>
        <taxon>Papilionoideae</taxon>
        <taxon>50 kb inversion clade</taxon>
        <taxon>NPAAA clade</taxon>
        <taxon>Hologalegina</taxon>
        <taxon>IRL clade</taxon>
        <taxon>Trifolieae</taxon>
        <taxon>Trifolium</taxon>
    </lineage>
</organism>
<comment type="caution">
    <text evidence="2">The sequence shown here is derived from an EMBL/GenBank/DDBJ whole genome shotgun (WGS) entry which is preliminary data.</text>
</comment>
<name>A0A392Q539_9FABA</name>
<sequence>QKKDGQQDPKRRKAGGVFRHSLYSLKKVARLPCKDRSEVLRVLKKNVHRRRGETGVNRSCSVSHQPSSDVSSSSASVNNDSKHWVVMQGNDQVAVDDVWGIWKAIGVKFKGDNVNMFSVFARVGKVKQAASGQAQGGMCMMKIVSWNIKGLGGYRRGRRGNSPHAFSYRPSVGASG</sequence>
<accession>A0A392Q539</accession>